<dbReference type="PANTHER" id="PTHR21381">
    <property type="entry name" value="ZGC:162297"/>
    <property type="match status" value="1"/>
</dbReference>
<dbReference type="Pfam" id="PF03437">
    <property type="entry name" value="BtpA"/>
    <property type="match status" value="1"/>
</dbReference>
<protein>
    <submittedName>
        <fullName evidence="2">BtpA/SgcQ family protein</fullName>
    </submittedName>
</protein>
<accession>A0ABY5ZAT1</accession>
<dbReference type="EMBL" id="CP073721">
    <property type="protein sequence ID" value="UWZ39144.1"/>
    <property type="molecule type" value="Genomic_DNA"/>
</dbReference>
<dbReference type="InterPro" id="IPR005137">
    <property type="entry name" value="BtpA"/>
</dbReference>
<comment type="similarity">
    <text evidence="1">Belongs to the BtpA family.</text>
</comment>
<dbReference type="PANTHER" id="PTHR21381:SF3">
    <property type="entry name" value="SGC REGION PROTEIN SGCQ-RELATED"/>
    <property type="match status" value="1"/>
</dbReference>
<dbReference type="Proteomes" id="UP001058271">
    <property type="component" value="Chromosome"/>
</dbReference>
<name>A0ABY5ZAT1_9ACTN</name>
<dbReference type="NCBIfam" id="TIGR00259">
    <property type="entry name" value="thylakoid_BtpA"/>
    <property type="match status" value="1"/>
</dbReference>
<evidence type="ECO:0000256" key="1">
    <source>
        <dbReference type="ARBA" id="ARBA00006007"/>
    </source>
</evidence>
<dbReference type="RefSeq" id="WP_260728545.1">
    <property type="nucleotide sequence ID" value="NZ_BAAABS010000015.1"/>
</dbReference>
<evidence type="ECO:0000313" key="3">
    <source>
        <dbReference type="Proteomes" id="UP001058271"/>
    </source>
</evidence>
<dbReference type="PIRSF" id="PIRSF005956">
    <property type="entry name" value="BtpA"/>
    <property type="match status" value="1"/>
</dbReference>
<gene>
    <name evidence="2" type="ORF">Drose_13490</name>
</gene>
<dbReference type="InterPro" id="IPR011060">
    <property type="entry name" value="RibuloseP-bd_barrel"/>
</dbReference>
<dbReference type="SUPFAM" id="SSF51366">
    <property type="entry name" value="Ribulose-phoshate binding barrel"/>
    <property type="match status" value="1"/>
</dbReference>
<keyword evidence="3" id="KW-1185">Reference proteome</keyword>
<organism evidence="2 3">
    <name type="scientific">Dactylosporangium roseum</name>
    <dbReference type="NCBI Taxonomy" id="47989"/>
    <lineage>
        <taxon>Bacteria</taxon>
        <taxon>Bacillati</taxon>
        <taxon>Actinomycetota</taxon>
        <taxon>Actinomycetes</taxon>
        <taxon>Micromonosporales</taxon>
        <taxon>Micromonosporaceae</taxon>
        <taxon>Dactylosporangium</taxon>
    </lineage>
</organism>
<reference evidence="2" key="1">
    <citation type="submission" date="2021-04" db="EMBL/GenBank/DDBJ databases">
        <title>Biosynthetic gene clusters of Dactylosporangioum roseum.</title>
        <authorList>
            <person name="Hartkoorn R.C."/>
            <person name="Beaudoing E."/>
            <person name="Hot D."/>
            <person name="Moureu S."/>
        </authorList>
    </citation>
    <scope>NUCLEOTIDE SEQUENCE</scope>
    <source>
        <strain evidence="2">NRRL B-16295</strain>
    </source>
</reference>
<proteinExistence type="inferred from homology"/>
<evidence type="ECO:0000313" key="2">
    <source>
        <dbReference type="EMBL" id="UWZ39144.1"/>
    </source>
</evidence>
<sequence length="265" mass="27463">MKHLTATRAGKPVVAMIHLPPLPGAGNYDGRAVDSMVERATSEARLLQQCGFSWLLLQNTHDYPSRATVPTATLAAMSAIGQAVGTVFSGTLGINVHKNDGAGALAVAHAVGAAFVRVKVLVGAWIGPEGLLEGNADQVRRLRRDLGSDIEVWADLGELTSVPLTAVPLQVQADWAARFGCADRLIVTEGDVRGSADAVRQARAGTSAPILIGGRTSPETVAEALSVSDGVIVGSCLRTGGRTTGDLDEAQALKYLAGARSAVPR</sequence>